<dbReference type="AlphaFoldDB" id="A0A418NTG4"/>
<comment type="caution">
    <text evidence="2">The sequence shown here is derived from an EMBL/GenBank/DDBJ whole genome shotgun (WGS) entry which is preliminary data.</text>
</comment>
<reference evidence="2 3" key="1">
    <citation type="submission" date="2018-08" db="EMBL/GenBank/DDBJ databases">
        <title>Erythrobacter zhengii sp.nov., a bacterium isolated from deep-sea sediment.</title>
        <authorList>
            <person name="Fang C."/>
            <person name="Wu Y.-H."/>
            <person name="Sun C."/>
            <person name="Wang H."/>
            <person name="Cheng H."/>
            <person name="Meng F.-X."/>
            <person name="Wang C.-S."/>
            <person name="Xu X.-W."/>
        </authorList>
    </citation>
    <scope>NUCLEOTIDE SEQUENCE [LARGE SCALE GENOMIC DNA]</scope>
    <source>
        <strain evidence="2 3">V18</strain>
    </source>
</reference>
<evidence type="ECO:0000313" key="3">
    <source>
        <dbReference type="Proteomes" id="UP000286576"/>
    </source>
</evidence>
<dbReference type="Proteomes" id="UP000286576">
    <property type="component" value="Unassembled WGS sequence"/>
</dbReference>
<keyword evidence="2" id="KW-0548">Nucleotidyltransferase</keyword>
<dbReference type="RefSeq" id="WP_119586653.1">
    <property type="nucleotide sequence ID" value="NZ_CAWODQ010000022.1"/>
</dbReference>
<dbReference type="InterPro" id="IPR000477">
    <property type="entry name" value="RT_dom"/>
</dbReference>
<dbReference type="GO" id="GO:0003964">
    <property type="term" value="F:RNA-directed DNA polymerase activity"/>
    <property type="evidence" value="ECO:0007669"/>
    <property type="project" value="UniProtKB-KW"/>
</dbReference>
<evidence type="ECO:0000313" key="2">
    <source>
        <dbReference type="EMBL" id="RIV86836.1"/>
    </source>
</evidence>
<proteinExistence type="predicted"/>
<protein>
    <submittedName>
        <fullName evidence="2">Reverse transcriptase</fullName>
    </submittedName>
</protein>
<dbReference type="Pfam" id="PF00078">
    <property type="entry name" value="RVT_1"/>
    <property type="match status" value="1"/>
</dbReference>
<dbReference type="EMBL" id="QXFL01000003">
    <property type="protein sequence ID" value="RIV86836.1"/>
    <property type="molecule type" value="Genomic_DNA"/>
</dbReference>
<keyword evidence="2" id="KW-0695">RNA-directed DNA polymerase</keyword>
<dbReference type="InterPro" id="IPR043502">
    <property type="entry name" value="DNA/RNA_pol_sf"/>
</dbReference>
<feature type="domain" description="Reverse transcriptase" evidence="1">
    <location>
        <begin position="1"/>
        <end position="313"/>
    </location>
</feature>
<name>A0A418NTG4_9SPHN</name>
<sequence length="412" mass="46812">MAKPTWFKPRRYRHFDVPIGSEWATTLTPEQVVAHPWSPLLHWIKETPRYRPLDGKTVVKERDIMHASHRDACILSKYSHELTGRLDAWYAANGLHEAVIAYRSLRKSNYHFAATAQTYVRDHDSVEAMCFDVTGFFDNIDHNRLKQRLKWLLAVDELPDDWHRVLRSVTRYSHVSKADLKAHPVFGLRLKQRGADRPIATVKELKAAGIPIQTNGTGIGVPQGTPISASLSNLYMADFDLTMKALADKHGALYQRYSDDILIICAPEHADQLGAAVADALTNEALQLQNDKTIRQRFTGDERDNFQYLGFQLGLGPALVRPGSLSRQWRSAKRAIRRSERKAERLAKAGQKDKIYTSKLRGRLTHVGLRNFLAYADRSSDELQSESINRQVKALRKFALRGLARVKAIKNS</sequence>
<evidence type="ECO:0000259" key="1">
    <source>
        <dbReference type="PROSITE" id="PS50878"/>
    </source>
</evidence>
<keyword evidence="2" id="KW-0808">Transferase</keyword>
<accession>A0A418NTG4</accession>
<keyword evidence="3" id="KW-1185">Reference proteome</keyword>
<organism evidence="2 3">
    <name type="scientific">Aurantiacibacter zhengii</name>
    <dbReference type="NCBI Taxonomy" id="2307003"/>
    <lineage>
        <taxon>Bacteria</taxon>
        <taxon>Pseudomonadati</taxon>
        <taxon>Pseudomonadota</taxon>
        <taxon>Alphaproteobacteria</taxon>
        <taxon>Sphingomonadales</taxon>
        <taxon>Erythrobacteraceae</taxon>
        <taxon>Aurantiacibacter</taxon>
    </lineage>
</organism>
<gene>
    <name evidence="2" type="ORF">D2V07_09140</name>
</gene>
<dbReference type="PROSITE" id="PS50878">
    <property type="entry name" value="RT_POL"/>
    <property type="match status" value="1"/>
</dbReference>
<dbReference type="OrthoDB" id="9793236at2"/>
<dbReference type="SUPFAM" id="SSF56672">
    <property type="entry name" value="DNA/RNA polymerases"/>
    <property type="match status" value="1"/>
</dbReference>